<accession>A0ABV4ER55</accession>
<dbReference type="RefSeq" id="WP_157788233.1">
    <property type="nucleotide sequence ID" value="NZ_CP126027.1"/>
</dbReference>
<sequence length="57" mass="6337">MAKKPRSAPPSKTVHPIRSSKIKHLAGIATATPFKLNKHTQEFEASVLRYIEPEAAR</sequence>
<evidence type="ECO:0000313" key="1">
    <source>
        <dbReference type="EMBL" id="MEY9313429.1"/>
    </source>
</evidence>
<name>A0ABV4ER55_BRAEL</name>
<comment type="caution">
    <text evidence="1">The sequence shown here is derived from an EMBL/GenBank/DDBJ whole genome shotgun (WGS) entry which is preliminary data.</text>
</comment>
<keyword evidence="2" id="KW-1185">Reference proteome</keyword>
<gene>
    <name evidence="1" type="ORF">ABIF29_000228</name>
</gene>
<organism evidence="1 2">
    <name type="scientific">Bradyrhizobium elkanii</name>
    <dbReference type="NCBI Taxonomy" id="29448"/>
    <lineage>
        <taxon>Bacteria</taxon>
        <taxon>Pseudomonadati</taxon>
        <taxon>Pseudomonadota</taxon>
        <taxon>Alphaproteobacteria</taxon>
        <taxon>Hyphomicrobiales</taxon>
        <taxon>Nitrobacteraceae</taxon>
        <taxon>Bradyrhizobium</taxon>
    </lineage>
</organism>
<reference evidence="1 2" key="1">
    <citation type="submission" date="2024-07" db="EMBL/GenBank/DDBJ databases">
        <title>Genomic Encyclopedia of Type Strains, Phase V (KMG-V): Genome sequencing to study the core and pangenomes of soil and plant-associated prokaryotes.</title>
        <authorList>
            <person name="Whitman W."/>
        </authorList>
    </citation>
    <scope>NUCLEOTIDE SEQUENCE [LARGE SCALE GENOMIC DNA]</scope>
    <source>
        <strain evidence="1 2">USDA 415</strain>
    </source>
</reference>
<evidence type="ECO:0000313" key="2">
    <source>
        <dbReference type="Proteomes" id="UP001565471"/>
    </source>
</evidence>
<proteinExistence type="predicted"/>
<dbReference type="EMBL" id="JBGBZA010000001">
    <property type="protein sequence ID" value="MEY9313429.1"/>
    <property type="molecule type" value="Genomic_DNA"/>
</dbReference>
<protein>
    <submittedName>
        <fullName evidence="1">Uncharacterized protein</fullName>
    </submittedName>
</protein>
<dbReference type="Proteomes" id="UP001565471">
    <property type="component" value="Unassembled WGS sequence"/>
</dbReference>